<comment type="catalytic activity">
    <reaction evidence="1 7">
        <text>Hydrolysis of terminal non-reducing beta-D-galactose residues in beta-D-galactosides.</text>
        <dbReference type="EC" id="3.2.1.23"/>
    </reaction>
</comment>
<accession>A0A0W1ATW8</accession>
<dbReference type="InterPro" id="IPR017853">
    <property type="entry name" value="GH"/>
</dbReference>
<comment type="caution">
    <text evidence="9">The sequence shown here is derived from an EMBL/GenBank/DDBJ whole genome shotgun (WGS) entry which is preliminary data.</text>
</comment>
<proteinExistence type="inferred from homology"/>
<evidence type="ECO:0000256" key="6">
    <source>
        <dbReference type="ARBA" id="ARBA00032230"/>
    </source>
</evidence>
<dbReference type="PANTHER" id="PTHR46323:SF2">
    <property type="entry name" value="BETA-GALACTOSIDASE"/>
    <property type="match status" value="1"/>
</dbReference>
<dbReference type="GO" id="GO:0030246">
    <property type="term" value="F:carbohydrate binding"/>
    <property type="evidence" value="ECO:0007669"/>
    <property type="project" value="InterPro"/>
</dbReference>
<dbReference type="Gene3D" id="2.70.98.10">
    <property type="match status" value="1"/>
</dbReference>
<dbReference type="Gene3D" id="3.20.20.80">
    <property type="entry name" value="Glycosidases"/>
    <property type="match status" value="1"/>
</dbReference>
<evidence type="ECO:0000313" key="10">
    <source>
        <dbReference type="Proteomes" id="UP000054709"/>
    </source>
</evidence>
<evidence type="ECO:0000259" key="8">
    <source>
        <dbReference type="SMART" id="SM01038"/>
    </source>
</evidence>
<dbReference type="EMBL" id="LCZJ02000033">
    <property type="protein sequence ID" value="KTD84706.1"/>
    <property type="molecule type" value="Genomic_DNA"/>
</dbReference>
<evidence type="ECO:0000256" key="1">
    <source>
        <dbReference type="ARBA" id="ARBA00001412"/>
    </source>
</evidence>
<dbReference type="InterPro" id="IPR013783">
    <property type="entry name" value="Ig-like_fold"/>
</dbReference>
<dbReference type="PANTHER" id="PTHR46323">
    <property type="entry name" value="BETA-GALACTOSIDASE"/>
    <property type="match status" value="1"/>
</dbReference>
<dbReference type="SUPFAM" id="SSF74650">
    <property type="entry name" value="Galactose mutarotase-like"/>
    <property type="match status" value="1"/>
</dbReference>
<dbReference type="PROSITE" id="PS00719">
    <property type="entry name" value="GLYCOSYL_HYDROL_F2_1"/>
    <property type="match status" value="1"/>
</dbReference>
<dbReference type="InterPro" id="IPR014718">
    <property type="entry name" value="GH-type_carb-bd"/>
</dbReference>
<dbReference type="InterPro" id="IPR050347">
    <property type="entry name" value="Bact_Beta-galactosidase"/>
</dbReference>
<sequence length="998" mass="113466">MNYTYHQDLNIVRMNTMPDRAYYIPCAPSKNTTSKENNERVLLLNGSWKFTYYPSFAETSLEGVSDNVLPVPSNWQMYGYDKHQYVNIDYPIPYNPPFVPKENPCGVYKRTFSVELTEEMQFYLNFEGVDSCHYVFLNGVFIGYSQISHSTAEYDITPFLQDGENEIAVMVLKWCDGTYLEAQDKFRMSGIFRDVYLLQRPQHHVRHYVVQTSLQQERATVSFKFDDFGTTLVKSVKILDAEGRAVAQGETCDDTLCLTLENPVLWNAEQPYLYQMVLDTLQERIIDTIGIRTISAQGNVLLVNGQAIKFKGVNRHDSYPDTGYVTSREQMVMDLHLMKQHNINAIRTSHYPNAPEFYHLCDEYGFYVLDEGDMETHGAWTSHGDREDDWYALVHHDPRFETAIVDRVQRLVTRDINRPCVVIWSLGNESGLGANTLAAVDAVRKLDSSRLLHYESKNFIPEDQGKFNFDILDVESYMYPDLEYTEKLAQECKKPLILCEFAHAMGNGPGSLSEYYDLFYRYDGFAGGFVWEWCDHAILQYDSIGNTQYLYGGDFGEKLHDGNFCVDGLVYPDRTPHTGLLELKNCARPVHITRAGNTFSTENKLDFADLSDAVTIVWSLEQNGTKIAEGSIANFNLAPHAKAPLPLSLPPIDGARVYLKFEYLQKNTHPLIPAGTSLGFDQFDLSTEDMSVSLPVSYSAVTAEQTKTGWLVCGEAFSYHFNTALGTFDSCVINGIECFARPAEFDIYRAPTDNDMNEAGIASYSKRSWKSLELDAAYTYTYETSVEQSNTCVTITCPLSLVADRAASFCNIQAVYNVYGSGAIEVSLHVSVRQDLAYLPRFGMRYFLTEDFQNCTYFGYGPQESYSDKHAGSYKSMFIATVPELFENYIYPQENGSHYGTEECSLSNANTTLKAYSTKPFSFCASEYTREELAAKKHHFELQKSGCTVWNIDYAMTGVGSGSCGPYTIEQYRLTEKEFVFEYMLMPRRNLYISSPHL</sequence>
<dbReference type="Gene3D" id="2.60.120.260">
    <property type="entry name" value="Galactose-binding domain-like"/>
    <property type="match status" value="1"/>
</dbReference>
<name>A0A0W1ATW8_9BACL</name>
<dbReference type="InterPro" id="IPR006101">
    <property type="entry name" value="Glyco_hydro_2"/>
</dbReference>
<evidence type="ECO:0000256" key="5">
    <source>
        <dbReference type="ARBA" id="ARBA00023295"/>
    </source>
</evidence>
<evidence type="ECO:0000256" key="3">
    <source>
        <dbReference type="ARBA" id="ARBA00012756"/>
    </source>
</evidence>
<dbReference type="InterPro" id="IPR004199">
    <property type="entry name" value="B-gal_small/dom_5"/>
</dbReference>
<keyword evidence="10" id="KW-1185">Reference proteome</keyword>
<organism evidence="9 10">
    <name type="scientific">Paenibacillus etheri</name>
    <dbReference type="NCBI Taxonomy" id="1306852"/>
    <lineage>
        <taxon>Bacteria</taxon>
        <taxon>Bacillati</taxon>
        <taxon>Bacillota</taxon>
        <taxon>Bacilli</taxon>
        <taxon>Bacillales</taxon>
        <taxon>Paenibacillaceae</taxon>
        <taxon>Paenibacillus</taxon>
    </lineage>
</organism>
<dbReference type="GO" id="GO:0004565">
    <property type="term" value="F:beta-galactosidase activity"/>
    <property type="evidence" value="ECO:0007669"/>
    <property type="project" value="UniProtKB-EC"/>
</dbReference>
<dbReference type="InterPro" id="IPR006102">
    <property type="entry name" value="Ig-like_GH2"/>
</dbReference>
<evidence type="ECO:0000256" key="7">
    <source>
        <dbReference type="RuleBase" id="RU361154"/>
    </source>
</evidence>
<keyword evidence="5 7" id="KW-0326">Glycosidase</keyword>
<dbReference type="Pfam" id="PF16353">
    <property type="entry name" value="LacZ_4"/>
    <property type="match status" value="1"/>
</dbReference>
<dbReference type="Gene3D" id="2.60.40.10">
    <property type="entry name" value="Immunoglobulins"/>
    <property type="match status" value="2"/>
</dbReference>
<dbReference type="InterPro" id="IPR006103">
    <property type="entry name" value="Glyco_hydro_2_cat"/>
</dbReference>
<dbReference type="SUPFAM" id="SSF49785">
    <property type="entry name" value="Galactose-binding domain-like"/>
    <property type="match status" value="1"/>
</dbReference>
<dbReference type="RefSeq" id="WP_060625413.1">
    <property type="nucleotide sequence ID" value="NZ_LCZJ02000033.1"/>
</dbReference>
<dbReference type="Pfam" id="PF02929">
    <property type="entry name" value="Bgal_small_N"/>
    <property type="match status" value="1"/>
</dbReference>
<dbReference type="AlphaFoldDB" id="A0A0W1ATW8"/>
<protein>
    <recommendedName>
        <fullName evidence="3 7">Beta-galactosidase</fullName>
        <ecNumber evidence="3 7">3.2.1.23</ecNumber>
    </recommendedName>
    <alternativeName>
        <fullName evidence="6 7">Lactase</fullName>
    </alternativeName>
</protein>
<dbReference type="GO" id="GO:0005990">
    <property type="term" value="P:lactose catabolic process"/>
    <property type="evidence" value="ECO:0007669"/>
    <property type="project" value="TreeGrafter"/>
</dbReference>
<dbReference type="SUPFAM" id="SSF49303">
    <property type="entry name" value="beta-Galactosidase/glucuronidase domain"/>
    <property type="match status" value="2"/>
</dbReference>
<dbReference type="Pfam" id="PF02836">
    <property type="entry name" value="Glyco_hydro_2_C"/>
    <property type="match status" value="1"/>
</dbReference>
<dbReference type="EC" id="3.2.1.23" evidence="3 7"/>
<dbReference type="Pfam" id="PF00703">
    <property type="entry name" value="Glyco_hydro_2"/>
    <property type="match status" value="1"/>
</dbReference>
<dbReference type="InterPro" id="IPR023230">
    <property type="entry name" value="Glyco_hydro_2_CS"/>
</dbReference>
<reference evidence="9 10" key="1">
    <citation type="journal article" date="2015" name="Int. Biodeterior. Biodegradation">
        <title>Physiological and genetic screening methods for the isolation of methyl tert-butyl ether-degrading bacteria for bioremediation purposes.</title>
        <authorList>
            <person name="Guisado I.M."/>
            <person name="Purswani J."/>
            <person name="Gonzalez Lopez J."/>
            <person name="Pozo C."/>
        </authorList>
    </citation>
    <scope>NUCLEOTIDE SEQUENCE [LARGE SCALE GENOMIC DNA]</scope>
    <source>
        <strain evidence="9 10">SH7</strain>
    </source>
</reference>
<dbReference type="OrthoDB" id="9762066at2"/>
<dbReference type="InterPro" id="IPR036156">
    <property type="entry name" value="Beta-gal/glucu_dom_sf"/>
</dbReference>
<dbReference type="Proteomes" id="UP000054709">
    <property type="component" value="Unassembled WGS sequence"/>
</dbReference>
<feature type="domain" description="Beta galactosidase small chain/" evidence="8">
    <location>
        <begin position="711"/>
        <end position="986"/>
    </location>
</feature>
<evidence type="ECO:0000256" key="4">
    <source>
        <dbReference type="ARBA" id="ARBA00022801"/>
    </source>
</evidence>
<dbReference type="InterPro" id="IPR011013">
    <property type="entry name" value="Gal_mutarotase_sf_dom"/>
</dbReference>
<dbReference type="Pfam" id="PF02837">
    <property type="entry name" value="Glyco_hydro_2_N"/>
    <property type="match status" value="1"/>
</dbReference>
<evidence type="ECO:0000256" key="2">
    <source>
        <dbReference type="ARBA" id="ARBA00007401"/>
    </source>
</evidence>
<dbReference type="GO" id="GO:0009341">
    <property type="term" value="C:beta-galactosidase complex"/>
    <property type="evidence" value="ECO:0007669"/>
    <property type="project" value="InterPro"/>
</dbReference>
<dbReference type="SMART" id="SM01038">
    <property type="entry name" value="Bgal_small_N"/>
    <property type="match status" value="1"/>
</dbReference>
<gene>
    <name evidence="9" type="ORF">UQ64_23965</name>
</gene>
<dbReference type="InterPro" id="IPR032312">
    <property type="entry name" value="LacZ_4"/>
</dbReference>
<dbReference type="PRINTS" id="PR00132">
    <property type="entry name" value="GLHYDRLASE2"/>
</dbReference>
<dbReference type="InterPro" id="IPR006104">
    <property type="entry name" value="Glyco_hydro_2_N"/>
</dbReference>
<evidence type="ECO:0000313" key="9">
    <source>
        <dbReference type="EMBL" id="KTD84706.1"/>
    </source>
</evidence>
<comment type="similarity">
    <text evidence="2 7">Belongs to the glycosyl hydrolase 2 family.</text>
</comment>
<dbReference type="InterPro" id="IPR008979">
    <property type="entry name" value="Galactose-bd-like_sf"/>
</dbReference>
<dbReference type="SUPFAM" id="SSF51445">
    <property type="entry name" value="(Trans)glycosidases"/>
    <property type="match status" value="1"/>
</dbReference>
<keyword evidence="4 7" id="KW-0378">Hydrolase</keyword>